<dbReference type="PANTHER" id="PTHR33362">
    <property type="entry name" value="SIALIC ACID TRAP TRANSPORTER PERMEASE PROTEIN SIAT-RELATED"/>
    <property type="match status" value="1"/>
</dbReference>
<dbReference type="AlphaFoldDB" id="A0A927D7B0"/>
<comment type="caution">
    <text evidence="9">The sequence shown here is derived from an EMBL/GenBank/DDBJ whole genome shotgun (WGS) entry which is preliminary data.</text>
</comment>
<feature type="transmembrane region" description="Helical" evidence="7">
    <location>
        <begin position="185"/>
        <end position="209"/>
    </location>
</feature>
<evidence type="ECO:0000313" key="9">
    <source>
        <dbReference type="EMBL" id="MBD3664542.1"/>
    </source>
</evidence>
<dbReference type="NCBIfam" id="TIGR00786">
    <property type="entry name" value="dctM"/>
    <property type="match status" value="1"/>
</dbReference>
<evidence type="ECO:0000256" key="1">
    <source>
        <dbReference type="ARBA" id="ARBA00004429"/>
    </source>
</evidence>
<comment type="subcellular location">
    <subcellularLocation>
        <location evidence="1 7">Cell inner membrane</location>
        <topology evidence="1 7">Multi-pass membrane protein</topology>
    </subcellularLocation>
</comment>
<protein>
    <recommendedName>
        <fullName evidence="7">TRAP transporter large permease protein</fullName>
    </recommendedName>
</protein>
<dbReference type="PANTHER" id="PTHR33362:SF5">
    <property type="entry name" value="C4-DICARBOXYLATE TRAP TRANSPORTER LARGE PERMEASE PROTEIN DCTM"/>
    <property type="match status" value="1"/>
</dbReference>
<evidence type="ECO:0000313" key="10">
    <source>
        <dbReference type="Proteomes" id="UP000635142"/>
    </source>
</evidence>
<reference evidence="9" key="1">
    <citation type="submission" date="2020-08" db="EMBL/GenBank/DDBJ databases">
        <title>Sulfitobacter aestuariivivens sp. nov., isolated from a tidal flat.</title>
        <authorList>
            <person name="Park S."/>
            <person name="Yoon J.-H."/>
        </authorList>
    </citation>
    <scope>NUCLEOTIDE SEQUENCE</scope>
    <source>
        <strain evidence="9">TSTF-M16</strain>
    </source>
</reference>
<proteinExistence type="inferred from homology"/>
<evidence type="ECO:0000256" key="6">
    <source>
        <dbReference type="ARBA" id="ARBA00023136"/>
    </source>
</evidence>
<dbReference type="RefSeq" id="WP_191075566.1">
    <property type="nucleotide sequence ID" value="NZ_JACTAG010000002.1"/>
</dbReference>
<keyword evidence="2" id="KW-1003">Cell membrane</keyword>
<dbReference type="InterPro" id="IPR010656">
    <property type="entry name" value="DctM"/>
</dbReference>
<feature type="transmembrane region" description="Helical" evidence="7">
    <location>
        <begin position="289"/>
        <end position="312"/>
    </location>
</feature>
<dbReference type="InterPro" id="IPR004681">
    <property type="entry name" value="TRAP_DctM"/>
</dbReference>
<dbReference type="PIRSF" id="PIRSF006066">
    <property type="entry name" value="HI0050"/>
    <property type="match status" value="1"/>
</dbReference>
<feature type="transmembrane region" description="Helical" evidence="7">
    <location>
        <begin position="6"/>
        <end position="39"/>
    </location>
</feature>
<evidence type="ECO:0000256" key="4">
    <source>
        <dbReference type="ARBA" id="ARBA00022692"/>
    </source>
</evidence>
<feature type="transmembrane region" description="Helical" evidence="7">
    <location>
        <begin position="260"/>
        <end position="277"/>
    </location>
</feature>
<keyword evidence="6 7" id="KW-0472">Membrane</keyword>
<feature type="transmembrane region" description="Helical" evidence="7">
    <location>
        <begin position="154"/>
        <end position="179"/>
    </location>
</feature>
<accession>A0A927D7B0</accession>
<comment type="function">
    <text evidence="7">Part of the tripartite ATP-independent periplasmic (TRAP) transport system.</text>
</comment>
<keyword evidence="10" id="KW-1185">Reference proteome</keyword>
<keyword evidence="3 7" id="KW-0997">Cell inner membrane</keyword>
<gene>
    <name evidence="9" type="ORF">H9Q16_11460</name>
</gene>
<dbReference type="GO" id="GO:0022857">
    <property type="term" value="F:transmembrane transporter activity"/>
    <property type="evidence" value="ECO:0007669"/>
    <property type="project" value="UniProtKB-UniRule"/>
</dbReference>
<name>A0A927D7B0_9RHOB</name>
<feature type="transmembrane region" description="Helical" evidence="7">
    <location>
        <begin position="417"/>
        <end position="440"/>
    </location>
</feature>
<comment type="similarity">
    <text evidence="7">Belongs to the TRAP transporter large permease family.</text>
</comment>
<feature type="transmembrane region" description="Helical" evidence="7">
    <location>
        <begin position="332"/>
        <end position="365"/>
    </location>
</feature>
<keyword evidence="4 7" id="KW-0812">Transmembrane</keyword>
<comment type="subunit">
    <text evidence="7">The complex comprises the extracytoplasmic solute receptor protein and the two transmembrane proteins.</text>
</comment>
<feature type="transmembrane region" description="Helical" evidence="7">
    <location>
        <begin position="60"/>
        <end position="84"/>
    </location>
</feature>
<organism evidence="9 10">
    <name type="scientific">Sulfitobacter aestuariivivens</name>
    <dbReference type="NCBI Taxonomy" id="2766981"/>
    <lineage>
        <taxon>Bacteria</taxon>
        <taxon>Pseudomonadati</taxon>
        <taxon>Pseudomonadota</taxon>
        <taxon>Alphaproteobacteria</taxon>
        <taxon>Rhodobacterales</taxon>
        <taxon>Roseobacteraceae</taxon>
        <taxon>Sulfitobacter</taxon>
    </lineage>
</organism>
<evidence type="ECO:0000256" key="7">
    <source>
        <dbReference type="RuleBase" id="RU369079"/>
    </source>
</evidence>
<dbReference type="EMBL" id="JACTAG010000002">
    <property type="protein sequence ID" value="MBD3664542.1"/>
    <property type="molecule type" value="Genomic_DNA"/>
</dbReference>
<feature type="transmembrane region" description="Helical" evidence="7">
    <location>
        <begin position="107"/>
        <end position="133"/>
    </location>
</feature>
<keyword evidence="7" id="KW-0813">Transport</keyword>
<feature type="transmembrane region" description="Helical" evidence="7">
    <location>
        <begin position="230"/>
        <end position="254"/>
    </location>
</feature>
<feature type="transmembrane region" description="Helical" evidence="7">
    <location>
        <begin position="372"/>
        <end position="397"/>
    </location>
</feature>
<evidence type="ECO:0000259" key="8">
    <source>
        <dbReference type="Pfam" id="PF06808"/>
    </source>
</evidence>
<evidence type="ECO:0000256" key="3">
    <source>
        <dbReference type="ARBA" id="ARBA00022519"/>
    </source>
</evidence>
<sequence>MEWYTALSFLLGMILFFMFLGVPVALAFIAANMIGATYFMGGSGDIWRQMSRGIGQLTNNALPTVTNFNLMPVPMFLLMGEFFFHTGLANRMFGAVEKLMGRLPGRLSFVTVAGGTAFATLSGSSMGSTALLGSLMVPEMEKRGYKKHMAIGPILGTGGLAMLIPPSALAVLLATLATLDVGDLLVAGVMPGLILACMYVLLILGMCLWDPSAAPAYEVDGTSFAEKIKLLVLDVLPMMSIVFGVILLIMNGWATPSESAAFGCLGVLVLAVIYRKLTWQGFVNSVIGALRVTTMALLIIFGSATFSALLAFSGASSGLIRWATQFEFDPVIMLLIMFAILLVLGMFMDQLSMMLLTVPIFFPLAESLGFDLIWFAVIILLALEISFTTPPFGLLLFVMKGVSPPDTKMKDIYVAALPYMACSMLLVGLLILFPGIALWLPSLGQ</sequence>
<dbReference type="Pfam" id="PF06808">
    <property type="entry name" value="DctM"/>
    <property type="match status" value="1"/>
</dbReference>
<keyword evidence="5 7" id="KW-1133">Transmembrane helix</keyword>
<evidence type="ECO:0000256" key="2">
    <source>
        <dbReference type="ARBA" id="ARBA00022475"/>
    </source>
</evidence>
<evidence type="ECO:0000256" key="5">
    <source>
        <dbReference type="ARBA" id="ARBA00022989"/>
    </source>
</evidence>
<dbReference type="Proteomes" id="UP000635142">
    <property type="component" value="Unassembled WGS sequence"/>
</dbReference>
<dbReference type="GO" id="GO:0005886">
    <property type="term" value="C:plasma membrane"/>
    <property type="evidence" value="ECO:0007669"/>
    <property type="project" value="UniProtKB-SubCell"/>
</dbReference>
<feature type="domain" description="TRAP C4-dicarboxylate transport system permease DctM subunit" evidence="8">
    <location>
        <begin position="11"/>
        <end position="435"/>
    </location>
</feature>